<dbReference type="InterPro" id="IPR029058">
    <property type="entry name" value="AB_hydrolase_fold"/>
</dbReference>
<feature type="chain" id="PRO_5015634810" evidence="1">
    <location>
        <begin position="23"/>
        <end position="291"/>
    </location>
</feature>
<organism evidence="2 3">
    <name type="scientific">Polaribacter glomeratus</name>
    <dbReference type="NCBI Taxonomy" id="102"/>
    <lineage>
        <taxon>Bacteria</taxon>
        <taxon>Pseudomonadati</taxon>
        <taxon>Bacteroidota</taxon>
        <taxon>Flavobacteriia</taxon>
        <taxon>Flavobacteriales</taxon>
        <taxon>Flavobacteriaceae</taxon>
    </lineage>
</organism>
<dbReference type="RefSeq" id="WP_105022123.1">
    <property type="nucleotide sequence ID" value="NZ_MSCM01000002.1"/>
</dbReference>
<dbReference type="EMBL" id="MSCM01000002">
    <property type="protein sequence ID" value="PQJ76806.1"/>
    <property type="molecule type" value="Genomic_DNA"/>
</dbReference>
<dbReference type="OrthoDB" id="9784036at2"/>
<dbReference type="Pfam" id="PF00756">
    <property type="entry name" value="Esterase"/>
    <property type="match status" value="1"/>
</dbReference>
<sequence>MKLAILVLLSFLFLMFSFKTYAQKKESASTKTKEKEKKSTKTTNVSILKKEFIIDGLNDISHKIWLYLPPNYTSSAENYPVIYMHDAQNLFDNATSFAGEWAVDETLNELYKKTGKSFIVVGVENGGEKRIEEYTPWKHEKYGGGKGDIYINFLANKLKPFIDKNYRTKSEANQTAIIGSSLGGLISFYGGLKHPTVFGKIGALSTSFWFSDKINAFAKENGKQTNTKLFLLVGEKEGDTMVPDTQNIEKLLLETGFPKENIKTKIVAEGKHTESFWRAEFLEVITFLYNL</sequence>
<dbReference type="PANTHER" id="PTHR48098">
    <property type="entry name" value="ENTEROCHELIN ESTERASE-RELATED"/>
    <property type="match status" value="1"/>
</dbReference>
<keyword evidence="1" id="KW-0732">Signal</keyword>
<dbReference type="PANTHER" id="PTHR48098:SF6">
    <property type="entry name" value="FERRI-BACILLIBACTIN ESTERASE BESA"/>
    <property type="match status" value="1"/>
</dbReference>
<proteinExistence type="predicted"/>
<dbReference type="SUPFAM" id="SSF53474">
    <property type="entry name" value="alpha/beta-Hydrolases"/>
    <property type="match status" value="1"/>
</dbReference>
<evidence type="ECO:0000256" key="1">
    <source>
        <dbReference type="SAM" id="SignalP"/>
    </source>
</evidence>
<gene>
    <name evidence="2" type="ORF">BTO16_13100</name>
</gene>
<keyword evidence="3" id="KW-1185">Reference proteome</keyword>
<dbReference type="InterPro" id="IPR000801">
    <property type="entry name" value="Esterase-like"/>
</dbReference>
<comment type="caution">
    <text evidence="2">The sequence shown here is derived from an EMBL/GenBank/DDBJ whole genome shotgun (WGS) entry which is preliminary data.</text>
</comment>
<accession>A0A2S7WHA6</accession>
<name>A0A2S7WHA6_9FLAO</name>
<evidence type="ECO:0000313" key="3">
    <source>
        <dbReference type="Proteomes" id="UP000239068"/>
    </source>
</evidence>
<feature type="signal peptide" evidence="1">
    <location>
        <begin position="1"/>
        <end position="22"/>
    </location>
</feature>
<dbReference type="Gene3D" id="3.40.50.1820">
    <property type="entry name" value="alpha/beta hydrolase"/>
    <property type="match status" value="1"/>
</dbReference>
<dbReference type="Proteomes" id="UP000239068">
    <property type="component" value="Unassembled WGS sequence"/>
</dbReference>
<reference evidence="2 3" key="1">
    <citation type="submission" date="2016-12" db="EMBL/GenBank/DDBJ databases">
        <title>Trade-off between light-utilization and light-protection in marine flavobacteria.</title>
        <authorList>
            <person name="Kumagai Y."/>
            <person name="Yoshizawa S."/>
            <person name="Kogure K."/>
            <person name="Iwasaki W."/>
        </authorList>
    </citation>
    <scope>NUCLEOTIDE SEQUENCE [LARGE SCALE GENOMIC DNA]</scope>
    <source>
        <strain evidence="2 3">ATCC 43844</strain>
    </source>
</reference>
<evidence type="ECO:0000313" key="2">
    <source>
        <dbReference type="EMBL" id="PQJ76806.1"/>
    </source>
</evidence>
<dbReference type="AlphaFoldDB" id="A0A2S7WHA6"/>
<protein>
    <submittedName>
        <fullName evidence="2">Esterase</fullName>
    </submittedName>
</protein>
<dbReference type="InterPro" id="IPR050583">
    <property type="entry name" value="Mycobacterial_A85_antigen"/>
</dbReference>